<gene>
    <name evidence="1" type="ORF">E2C01_086632</name>
</gene>
<sequence length="164" mass="18937">MKYPAAKLVICGDFNRLDVSEILHQLSLNQVVNFPTLQQAKLDLIMTDLHHHYSSPKPLPPVGRSTHLSILWSPASTTSPQLSKVMKTYRPMPDSALRLFGEWVTQHSWNEVLQVEDVHTKWLNFVSITSAAYYHCFPAKSVTVHPHDDPWMMPHIKRFIKQRN</sequence>
<dbReference type="AlphaFoldDB" id="A0A5B7JBZ6"/>
<protein>
    <recommendedName>
        <fullName evidence="3">Endonuclease/exonuclease/phosphatase domain-containing protein</fullName>
    </recommendedName>
</protein>
<evidence type="ECO:0000313" key="2">
    <source>
        <dbReference type="Proteomes" id="UP000324222"/>
    </source>
</evidence>
<keyword evidence="2" id="KW-1185">Reference proteome</keyword>
<reference evidence="1 2" key="1">
    <citation type="submission" date="2019-05" db="EMBL/GenBank/DDBJ databases">
        <title>Another draft genome of Portunus trituberculatus and its Hox gene families provides insights of decapod evolution.</title>
        <authorList>
            <person name="Jeong J.-H."/>
            <person name="Song I."/>
            <person name="Kim S."/>
            <person name="Choi T."/>
            <person name="Kim D."/>
            <person name="Ryu S."/>
            <person name="Kim W."/>
        </authorList>
    </citation>
    <scope>NUCLEOTIDE SEQUENCE [LARGE SCALE GENOMIC DNA]</scope>
    <source>
        <tissue evidence="1">Muscle</tissue>
    </source>
</reference>
<evidence type="ECO:0000313" key="1">
    <source>
        <dbReference type="EMBL" id="MPC91586.1"/>
    </source>
</evidence>
<dbReference type="PANTHER" id="PTHR47510">
    <property type="entry name" value="REVERSE TRANSCRIPTASE DOMAIN-CONTAINING PROTEIN"/>
    <property type="match status" value="1"/>
</dbReference>
<dbReference type="PANTHER" id="PTHR47510:SF3">
    <property type="entry name" value="ENDO_EXONUCLEASE_PHOSPHATASE DOMAIN-CONTAINING PROTEIN"/>
    <property type="match status" value="1"/>
</dbReference>
<proteinExistence type="predicted"/>
<evidence type="ECO:0008006" key="3">
    <source>
        <dbReference type="Google" id="ProtNLM"/>
    </source>
</evidence>
<accession>A0A5B7JBZ6</accession>
<name>A0A5B7JBZ6_PORTR</name>
<organism evidence="1 2">
    <name type="scientific">Portunus trituberculatus</name>
    <name type="common">Swimming crab</name>
    <name type="synonym">Neptunus trituberculatus</name>
    <dbReference type="NCBI Taxonomy" id="210409"/>
    <lineage>
        <taxon>Eukaryota</taxon>
        <taxon>Metazoa</taxon>
        <taxon>Ecdysozoa</taxon>
        <taxon>Arthropoda</taxon>
        <taxon>Crustacea</taxon>
        <taxon>Multicrustacea</taxon>
        <taxon>Malacostraca</taxon>
        <taxon>Eumalacostraca</taxon>
        <taxon>Eucarida</taxon>
        <taxon>Decapoda</taxon>
        <taxon>Pleocyemata</taxon>
        <taxon>Brachyura</taxon>
        <taxon>Eubrachyura</taxon>
        <taxon>Portunoidea</taxon>
        <taxon>Portunidae</taxon>
        <taxon>Portuninae</taxon>
        <taxon>Portunus</taxon>
    </lineage>
</organism>
<comment type="caution">
    <text evidence="1">The sequence shown here is derived from an EMBL/GenBank/DDBJ whole genome shotgun (WGS) entry which is preliminary data.</text>
</comment>
<dbReference type="Proteomes" id="UP000324222">
    <property type="component" value="Unassembled WGS sequence"/>
</dbReference>
<dbReference type="EMBL" id="VSRR010088262">
    <property type="protein sequence ID" value="MPC91586.1"/>
    <property type="molecule type" value="Genomic_DNA"/>
</dbReference>